<comment type="caution">
    <text evidence="1">The sequence shown here is derived from an EMBL/GenBank/DDBJ whole genome shotgun (WGS) entry which is preliminary data.</text>
</comment>
<name>A0A8X6VA89_TRICX</name>
<dbReference type="EMBL" id="BMAU01021203">
    <property type="protein sequence ID" value="GFX98729.1"/>
    <property type="molecule type" value="Genomic_DNA"/>
</dbReference>
<sequence>MKKLTVELRKEFVQWFQELKYLSDVQILRYIQISHEASSSCAIHTFVDGSKDAYAAVTFLRLEKNDRIEVFLLAAKSRMALLRGATIPRMELQAAVIGARLTNSVVEALVWGNVTTYYWSDSTTVFAWILREENWFVFVGRSKSWWEGPQ</sequence>
<dbReference type="PANTHER" id="PTHR47331">
    <property type="entry name" value="PHD-TYPE DOMAIN-CONTAINING PROTEIN"/>
    <property type="match status" value="1"/>
</dbReference>
<dbReference type="InterPro" id="IPR008042">
    <property type="entry name" value="Retrotrans_Pao"/>
</dbReference>
<dbReference type="Proteomes" id="UP000887159">
    <property type="component" value="Unassembled WGS sequence"/>
</dbReference>
<dbReference type="Pfam" id="PF05380">
    <property type="entry name" value="Peptidase_A17"/>
    <property type="match status" value="1"/>
</dbReference>
<protein>
    <submittedName>
        <fullName evidence="1">Integrase_H2C2 domain-containing protein</fullName>
    </submittedName>
</protein>
<organism evidence="1 2">
    <name type="scientific">Trichonephila clavipes</name>
    <name type="common">Golden silk orbweaver</name>
    <name type="synonym">Nephila clavipes</name>
    <dbReference type="NCBI Taxonomy" id="2585209"/>
    <lineage>
        <taxon>Eukaryota</taxon>
        <taxon>Metazoa</taxon>
        <taxon>Ecdysozoa</taxon>
        <taxon>Arthropoda</taxon>
        <taxon>Chelicerata</taxon>
        <taxon>Arachnida</taxon>
        <taxon>Araneae</taxon>
        <taxon>Araneomorphae</taxon>
        <taxon>Entelegynae</taxon>
        <taxon>Araneoidea</taxon>
        <taxon>Nephilidae</taxon>
        <taxon>Trichonephila</taxon>
    </lineage>
</organism>
<accession>A0A8X6VA89</accession>
<proteinExistence type="predicted"/>
<reference evidence="1" key="1">
    <citation type="submission" date="2020-08" db="EMBL/GenBank/DDBJ databases">
        <title>Multicomponent nature underlies the extraordinary mechanical properties of spider dragline silk.</title>
        <authorList>
            <person name="Kono N."/>
            <person name="Nakamura H."/>
            <person name="Mori M."/>
            <person name="Yoshida Y."/>
            <person name="Ohtoshi R."/>
            <person name="Malay A.D."/>
            <person name="Moran D.A.P."/>
            <person name="Tomita M."/>
            <person name="Numata K."/>
            <person name="Arakawa K."/>
        </authorList>
    </citation>
    <scope>NUCLEOTIDE SEQUENCE</scope>
</reference>
<evidence type="ECO:0000313" key="1">
    <source>
        <dbReference type="EMBL" id="GFX98729.1"/>
    </source>
</evidence>
<gene>
    <name evidence="1" type="primary">AVEN_39306_1</name>
    <name evidence="1" type="ORF">TNCV_1503071</name>
</gene>
<keyword evidence="2" id="KW-1185">Reference proteome</keyword>
<dbReference type="AlphaFoldDB" id="A0A8X6VA89"/>
<evidence type="ECO:0000313" key="2">
    <source>
        <dbReference type="Proteomes" id="UP000887159"/>
    </source>
</evidence>